<dbReference type="Gene3D" id="2.170.130.10">
    <property type="entry name" value="TonB-dependent receptor, plug domain"/>
    <property type="match status" value="1"/>
</dbReference>
<evidence type="ECO:0000313" key="4">
    <source>
        <dbReference type="EMBL" id="KGO84874.1"/>
    </source>
</evidence>
<proteinExistence type="inferred from homology"/>
<dbReference type="SUPFAM" id="SSF49464">
    <property type="entry name" value="Carboxypeptidase regulatory domain-like"/>
    <property type="match status" value="1"/>
</dbReference>
<dbReference type="GO" id="GO:0015344">
    <property type="term" value="F:siderophore uptake transmembrane transporter activity"/>
    <property type="evidence" value="ECO:0007669"/>
    <property type="project" value="TreeGrafter"/>
</dbReference>
<dbReference type="InterPro" id="IPR037066">
    <property type="entry name" value="Plug_dom_sf"/>
</dbReference>
<evidence type="ECO:0000256" key="2">
    <source>
        <dbReference type="PROSITE-ProRule" id="PRU01360"/>
    </source>
</evidence>
<dbReference type="InterPro" id="IPR008969">
    <property type="entry name" value="CarboxyPept-like_regulatory"/>
</dbReference>
<dbReference type="GO" id="GO:0044718">
    <property type="term" value="P:siderophore transmembrane transport"/>
    <property type="evidence" value="ECO:0007669"/>
    <property type="project" value="TreeGrafter"/>
</dbReference>
<keyword evidence="2" id="KW-0998">Cell outer membrane</keyword>
<evidence type="ECO:0000259" key="3">
    <source>
        <dbReference type="Pfam" id="PF07715"/>
    </source>
</evidence>
<protein>
    <submittedName>
        <fullName evidence="4">TonB-dependent receptor</fullName>
    </submittedName>
</protein>
<name>A0A0A2LXZ0_9FLAO</name>
<dbReference type="NCBIfam" id="TIGR04057">
    <property type="entry name" value="SusC_RagA_signa"/>
    <property type="match status" value="1"/>
</dbReference>
<evidence type="ECO:0000313" key="5">
    <source>
        <dbReference type="Proteomes" id="UP000030152"/>
    </source>
</evidence>
<dbReference type="InterPro" id="IPR039426">
    <property type="entry name" value="TonB-dep_rcpt-like"/>
</dbReference>
<dbReference type="InterPro" id="IPR023997">
    <property type="entry name" value="TonB-dep_OMP_SusC/RagA_CS"/>
</dbReference>
<dbReference type="STRING" id="1121895.GCA_000378485_03970"/>
<comment type="caution">
    <text evidence="4">The sequence shown here is derived from an EMBL/GenBank/DDBJ whole genome shotgun (WGS) entry which is preliminary data.</text>
</comment>
<keyword evidence="2" id="KW-1134">Transmembrane beta strand</keyword>
<dbReference type="Proteomes" id="UP000030152">
    <property type="component" value="Unassembled WGS sequence"/>
</dbReference>
<comment type="subcellular location">
    <subcellularLocation>
        <location evidence="2">Cell outer membrane</location>
        <topology evidence="2">Multi-pass membrane protein</topology>
    </subcellularLocation>
</comment>
<dbReference type="eggNOG" id="COG1629">
    <property type="taxonomic scope" value="Bacteria"/>
</dbReference>
<dbReference type="PANTHER" id="PTHR30069:SF29">
    <property type="entry name" value="HEMOGLOBIN AND HEMOGLOBIN-HAPTOGLOBIN-BINDING PROTEIN 1-RELATED"/>
    <property type="match status" value="1"/>
</dbReference>
<dbReference type="FunFam" id="2.170.130.10:FF:000003">
    <property type="entry name" value="SusC/RagA family TonB-linked outer membrane protein"/>
    <property type="match status" value="1"/>
</dbReference>
<keyword evidence="2" id="KW-0812">Transmembrane</keyword>
<dbReference type="PANTHER" id="PTHR30069">
    <property type="entry name" value="TONB-DEPENDENT OUTER MEMBRANE RECEPTOR"/>
    <property type="match status" value="1"/>
</dbReference>
<dbReference type="NCBIfam" id="TIGR04056">
    <property type="entry name" value="OMP_RagA_SusC"/>
    <property type="match status" value="1"/>
</dbReference>
<keyword evidence="1" id="KW-0732">Signal</keyword>
<dbReference type="InterPro" id="IPR023996">
    <property type="entry name" value="TonB-dep_OMP_SusC/RagA"/>
</dbReference>
<keyword evidence="4" id="KW-0675">Receptor</keyword>
<dbReference type="PROSITE" id="PS52016">
    <property type="entry name" value="TONB_DEPENDENT_REC_3"/>
    <property type="match status" value="1"/>
</dbReference>
<keyword evidence="2" id="KW-0813">Transport</keyword>
<dbReference type="Pfam" id="PF07715">
    <property type="entry name" value="Plug"/>
    <property type="match status" value="1"/>
</dbReference>
<organism evidence="4 5">
    <name type="scientific">Flavobacterium rivuli WB 3.3-2 = DSM 21788</name>
    <dbReference type="NCBI Taxonomy" id="1121895"/>
    <lineage>
        <taxon>Bacteria</taxon>
        <taxon>Pseudomonadati</taxon>
        <taxon>Bacteroidota</taxon>
        <taxon>Flavobacteriia</taxon>
        <taxon>Flavobacteriales</taxon>
        <taxon>Flavobacteriaceae</taxon>
        <taxon>Flavobacterium</taxon>
    </lineage>
</organism>
<dbReference type="Gene3D" id="2.60.40.1120">
    <property type="entry name" value="Carboxypeptidase-like, regulatory domain"/>
    <property type="match status" value="1"/>
</dbReference>
<dbReference type="Pfam" id="PF13715">
    <property type="entry name" value="CarbopepD_reg_2"/>
    <property type="match status" value="1"/>
</dbReference>
<dbReference type="AlphaFoldDB" id="A0A0A2LXZ0"/>
<comment type="similarity">
    <text evidence="2">Belongs to the TonB-dependent receptor family.</text>
</comment>
<dbReference type="GO" id="GO:0009279">
    <property type="term" value="C:cell outer membrane"/>
    <property type="evidence" value="ECO:0007669"/>
    <property type="project" value="UniProtKB-SubCell"/>
</dbReference>
<gene>
    <name evidence="4" type="ORF">Q765_19375</name>
</gene>
<sequence>MDTAIKSAYFQNVVKGKVVSGTDKLPLPGVTVLIKGTTNAATTDIDGNFEIAAAPGTVLVFSSIGFAAQEFTVGSQTNISITLTEDVKNLEEVVVVGYGTKKKATLTGSVGEINGKDVAKSPAVNISNGLAGRISGVVASNRGGEPGYDDSSITIRGLGTTGNADVLVVVDGIPGQVGGLSRLSAQEIESITVLKDASAAIYGSRAANGVILVTTKKGKKGSKTTVNYSFDQGFSSPTRLPDMADAATYGTIQNEIAYYNRPTLGMNQIYSDSDIQQFRDGSDPLGHPNTDWAKAALKKTSLQSQHNLNIQGGSENTNYFFSLGKLSQEGLYKNGVANYDQFNVRTNIDTNIGKRLKVGVSLSGRKEDRQFPIQSAGNIFRAIYRAYPTVAAIYPNGLPSRGIEGSNPLIDASRTAGINNNPTYVFNGILRGSFDFGAGFSADGFFSTDVSQSTTKSFATPFTLYDYNRATGNYDPFLLGGGADQQGSLYQAQRNIEQTVANIKINFKRKFGEHSVDAFVAYEQSENKDSNFNATRLHFPTTALPELSQGGAAGTDARNGGSSLNFTRLSYISRIAYDYKEKYLLDLQARVDGSSIFPKGNQYGFFPSISGGYRISKENWFNTEGFINDLKVRASWGKLGNDAVGNFQYFNNYGFNNRNVIGGNLASGIDLIKLANPNITWEVATKTDIGINATFLKNFTFEAVYFMQDRTKLLQARNASLPGSTGIVNPFGSDPLVPSENIGKMENNGFETTLGYRHNGEFSWGVSGNFTYTQNKIQYIDEAPGVLDYQRQTGRQIGTYLLYQTAGIFRTQEQLDATPHVPGANLGDLIYQDTNGDGVINPDDRIMSKYSNLPRMVFGLNLDAAYKNFDISVLFAGQAQVSQYILTESGTTGNFYSTWADNRWSPSNPNGSYPKVSESSGSSISGGNFRNNFWLQDASFVRLKNVQVGFTLPKDITEKYGIANFRMYLSAFNLFTITDFKDFDPETNSENGQFYPQQKIVNFGFNVQF</sequence>
<dbReference type="InterPro" id="IPR012910">
    <property type="entry name" value="Plug_dom"/>
</dbReference>
<evidence type="ECO:0000256" key="1">
    <source>
        <dbReference type="ARBA" id="ARBA00022729"/>
    </source>
</evidence>
<feature type="domain" description="TonB-dependent receptor plug" evidence="3">
    <location>
        <begin position="103"/>
        <end position="210"/>
    </location>
</feature>
<dbReference type="EMBL" id="JRLX01000033">
    <property type="protein sequence ID" value="KGO84874.1"/>
    <property type="molecule type" value="Genomic_DNA"/>
</dbReference>
<accession>A0A0A2LXZ0</accession>
<reference evidence="4 5" key="1">
    <citation type="submission" date="2013-09" db="EMBL/GenBank/DDBJ databases">
        <authorList>
            <person name="Zeng Z."/>
            <person name="Chen C."/>
        </authorList>
    </citation>
    <scope>NUCLEOTIDE SEQUENCE [LARGE SCALE GENOMIC DNA]</scope>
    <source>
        <strain evidence="4 5">WB 3.3-2</strain>
    </source>
</reference>
<keyword evidence="5" id="KW-1185">Reference proteome</keyword>
<dbReference type="SUPFAM" id="SSF56935">
    <property type="entry name" value="Porins"/>
    <property type="match status" value="1"/>
</dbReference>
<keyword evidence="2" id="KW-0472">Membrane</keyword>